<dbReference type="Proteomes" id="UP000245802">
    <property type="component" value="Chromosome"/>
</dbReference>
<sequence length="97" mass="10795">MSFAERERDRGGTGTFADRVRRERSGNLFLVRGKDSTGRDAWYFLLVDPGKRAAFRKASGGELQLNAYGRIIASGYGVSPPAAVRERMRTEYGFTGE</sequence>
<protein>
    <submittedName>
        <fullName evidence="1">Uncharacterized protein</fullName>
    </submittedName>
</protein>
<reference evidence="1 2" key="1">
    <citation type="submission" date="2018-01" db="EMBL/GenBank/DDBJ databases">
        <title>G. obscuriglobus.</title>
        <authorList>
            <person name="Franke J."/>
            <person name="Blomberg W."/>
            <person name="Selmecki A."/>
        </authorList>
    </citation>
    <scope>NUCLEOTIDE SEQUENCE [LARGE SCALE GENOMIC DNA]</scope>
    <source>
        <strain evidence="1 2">DSM 5831</strain>
    </source>
</reference>
<proteinExistence type="predicted"/>
<gene>
    <name evidence="1" type="ORF">C1280_30890</name>
</gene>
<dbReference type="RefSeq" id="WP_010047272.1">
    <property type="nucleotide sequence ID" value="NZ_CP025958.1"/>
</dbReference>
<dbReference type="EMBL" id="CP025958">
    <property type="protein sequence ID" value="AWM40957.1"/>
    <property type="molecule type" value="Genomic_DNA"/>
</dbReference>
<dbReference type="AlphaFoldDB" id="A0A2Z3HBP0"/>
<evidence type="ECO:0000313" key="2">
    <source>
        <dbReference type="Proteomes" id="UP000245802"/>
    </source>
</evidence>
<dbReference type="OrthoDB" id="289739at2"/>
<accession>A0A2Z3HBP0</accession>
<keyword evidence="2" id="KW-1185">Reference proteome</keyword>
<organism evidence="1 2">
    <name type="scientific">Gemmata obscuriglobus</name>
    <dbReference type="NCBI Taxonomy" id="114"/>
    <lineage>
        <taxon>Bacteria</taxon>
        <taxon>Pseudomonadati</taxon>
        <taxon>Planctomycetota</taxon>
        <taxon>Planctomycetia</taxon>
        <taxon>Gemmatales</taxon>
        <taxon>Gemmataceae</taxon>
        <taxon>Gemmata</taxon>
    </lineage>
</organism>
<dbReference type="KEGG" id="gog:C1280_30890"/>
<evidence type="ECO:0000313" key="1">
    <source>
        <dbReference type="EMBL" id="AWM40957.1"/>
    </source>
</evidence>
<name>A0A2Z3HBP0_9BACT</name>